<comment type="caution">
    <text evidence="4">The sequence shown here is derived from an EMBL/GenBank/DDBJ whole genome shotgun (WGS) entry which is preliminary data.</text>
</comment>
<evidence type="ECO:0000313" key="4">
    <source>
        <dbReference type="EMBL" id="KAI6653718.1"/>
    </source>
</evidence>
<dbReference type="CDD" id="cd02947">
    <property type="entry name" value="TRX_family"/>
    <property type="match status" value="1"/>
</dbReference>
<accession>A0AAV7JXF6</accession>
<dbReference type="SUPFAM" id="SSF52833">
    <property type="entry name" value="Thioredoxin-like"/>
    <property type="match status" value="1"/>
</dbReference>
<dbReference type="PANTHER" id="PTHR46115">
    <property type="entry name" value="THIOREDOXIN-LIKE PROTEIN 1"/>
    <property type="match status" value="1"/>
</dbReference>
<dbReference type="AlphaFoldDB" id="A0AAV7JXF6"/>
<keyword evidence="1" id="KW-1015">Disulfide bond</keyword>
<dbReference type="PIRSF" id="PIRSF000077">
    <property type="entry name" value="Thioredoxin"/>
    <property type="match status" value="1"/>
</dbReference>
<evidence type="ECO:0000256" key="1">
    <source>
        <dbReference type="ARBA" id="ARBA00023157"/>
    </source>
</evidence>
<comment type="similarity">
    <text evidence="2">Belongs to the thioredoxin family.</text>
</comment>
<dbReference type="Gene3D" id="3.40.30.10">
    <property type="entry name" value="Glutaredoxin"/>
    <property type="match status" value="1"/>
</dbReference>
<proteinExistence type="inferred from homology"/>
<name>A0AAV7JXF6_9METZ</name>
<dbReference type="InterPro" id="IPR005746">
    <property type="entry name" value="Thioredoxin"/>
</dbReference>
<evidence type="ECO:0000313" key="5">
    <source>
        <dbReference type="Proteomes" id="UP001165289"/>
    </source>
</evidence>
<dbReference type="InterPro" id="IPR013766">
    <property type="entry name" value="Thioredoxin_domain"/>
</dbReference>
<sequence>MSEASEGIQHIGSQEELDKYLNESGDKLVVLMFYAHWCGPSLFIAPFYEELANENTDCVFLRLNTNKASELADSLGVSQIPTFYFYVKGAKLDQLIGANEHKLRDHFAKNKS</sequence>
<evidence type="ECO:0000256" key="2">
    <source>
        <dbReference type="PIRNR" id="PIRNR000077"/>
    </source>
</evidence>
<dbReference type="PROSITE" id="PS51352">
    <property type="entry name" value="THIOREDOXIN_2"/>
    <property type="match status" value="1"/>
</dbReference>
<keyword evidence="5" id="KW-1185">Reference proteome</keyword>
<dbReference type="Proteomes" id="UP001165289">
    <property type="component" value="Unassembled WGS sequence"/>
</dbReference>
<gene>
    <name evidence="4" type="ORF">LOD99_3222</name>
</gene>
<reference evidence="4 5" key="1">
    <citation type="journal article" date="2023" name="BMC Biol.">
        <title>The compact genome of the sponge Oopsacas minuta (Hexactinellida) is lacking key metazoan core genes.</title>
        <authorList>
            <person name="Santini S."/>
            <person name="Schenkelaars Q."/>
            <person name="Jourda C."/>
            <person name="Duchesne M."/>
            <person name="Belahbib H."/>
            <person name="Rocher C."/>
            <person name="Selva M."/>
            <person name="Riesgo A."/>
            <person name="Vervoort M."/>
            <person name="Leys S.P."/>
            <person name="Kodjabachian L."/>
            <person name="Le Bivic A."/>
            <person name="Borchiellini C."/>
            <person name="Claverie J.M."/>
            <person name="Renard E."/>
        </authorList>
    </citation>
    <scope>NUCLEOTIDE SEQUENCE [LARGE SCALE GENOMIC DNA]</scope>
    <source>
        <strain evidence="4">SPO-2</strain>
    </source>
</reference>
<dbReference type="GO" id="GO:0015035">
    <property type="term" value="F:protein-disulfide reductase activity"/>
    <property type="evidence" value="ECO:0007669"/>
    <property type="project" value="InterPro"/>
</dbReference>
<dbReference type="EMBL" id="JAKMXF010000255">
    <property type="protein sequence ID" value="KAI6653718.1"/>
    <property type="molecule type" value="Genomic_DNA"/>
</dbReference>
<feature type="domain" description="Thioredoxin" evidence="3">
    <location>
        <begin position="1"/>
        <end position="112"/>
    </location>
</feature>
<organism evidence="4 5">
    <name type="scientific">Oopsacas minuta</name>
    <dbReference type="NCBI Taxonomy" id="111878"/>
    <lineage>
        <taxon>Eukaryota</taxon>
        <taxon>Metazoa</taxon>
        <taxon>Porifera</taxon>
        <taxon>Hexactinellida</taxon>
        <taxon>Hexasterophora</taxon>
        <taxon>Lyssacinosida</taxon>
        <taxon>Leucopsacidae</taxon>
        <taxon>Oopsacas</taxon>
    </lineage>
</organism>
<protein>
    <recommendedName>
        <fullName evidence="2">Thioredoxin</fullName>
    </recommendedName>
</protein>
<dbReference type="InterPro" id="IPR036249">
    <property type="entry name" value="Thioredoxin-like_sf"/>
</dbReference>
<dbReference type="Pfam" id="PF00085">
    <property type="entry name" value="Thioredoxin"/>
    <property type="match status" value="1"/>
</dbReference>
<evidence type="ECO:0000259" key="3">
    <source>
        <dbReference type="PROSITE" id="PS51352"/>
    </source>
</evidence>